<evidence type="ECO:0000256" key="1">
    <source>
        <dbReference type="ARBA" id="ARBA00004123"/>
    </source>
</evidence>
<comment type="similarity">
    <text evidence="2">Belongs to the type-1 OGG1 family.</text>
</comment>
<dbReference type="SUPFAM" id="SSF48150">
    <property type="entry name" value="DNA-glycosylase"/>
    <property type="match status" value="1"/>
</dbReference>
<evidence type="ECO:0000256" key="10">
    <source>
        <dbReference type="ARBA" id="ARBA00023295"/>
    </source>
</evidence>
<dbReference type="GO" id="GO:0003684">
    <property type="term" value="F:damaged DNA binding"/>
    <property type="evidence" value="ECO:0007669"/>
    <property type="project" value="InterPro"/>
</dbReference>
<protein>
    <recommendedName>
        <fullName evidence="3">DNA-(apurinic or apyrimidinic site) lyase</fullName>
        <ecNumber evidence="3">4.2.99.18</ecNumber>
    </recommendedName>
</protein>
<dbReference type="PANTHER" id="PTHR10242:SF2">
    <property type="entry name" value="N-GLYCOSYLASE_DNA LYASE"/>
    <property type="match status" value="1"/>
</dbReference>
<evidence type="ECO:0000256" key="2">
    <source>
        <dbReference type="ARBA" id="ARBA00010679"/>
    </source>
</evidence>
<dbReference type="Pfam" id="PF00730">
    <property type="entry name" value="HhH-GPD"/>
    <property type="match status" value="1"/>
</dbReference>
<dbReference type="Gene3D" id="1.10.340.30">
    <property type="entry name" value="Hypothetical protein, domain 2"/>
    <property type="match status" value="1"/>
</dbReference>
<dbReference type="InterPro" id="IPR011257">
    <property type="entry name" value="DNA_glycosylase"/>
</dbReference>
<dbReference type="PANTHER" id="PTHR10242">
    <property type="entry name" value="8-OXOGUANINE DNA GLYCOSYLASE"/>
    <property type="match status" value="1"/>
</dbReference>
<evidence type="ECO:0000313" key="13">
    <source>
        <dbReference type="EMBL" id="RDW26515.1"/>
    </source>
</evidence>
<gene>
    <name evidence="13" type="ORF">B0I71DRAFT_130802</name>
</gene>
<evidence type="ECO:0000313" key="14">
    <source>
        <dbReference type="Proteomes" id="UP000256601"/>
    </source>
</evidence>
<reference evidence="13 14" key="1">
    <citation type="submission" date="2018-07" db="EMBL/GenBank/DDBJ databases">
        <title>Draft Genome Assemblies for Five Robust Yarrowia lipolytica Strains Exhibiting High Lipid Production and Pentose Sugar Utilization and Sugar Alcohol Secretion from Undetoxified Lignocellulosic Biomass Hydrolysates.</title>
        <authorList>
            <consortium name="DOE Joint Genome Institute"/>
            <person name="Walker C."/>
            <person name="Ryu S."/>
            <person name="Na H."/>
            <person name="Zane M."/>
            <person name="LaButti K."/>
            <person name="Lipzen A."/>
            <person name="Haridas S."/>
            <person name="Barry K."/>
            <person name="Grigoriev I.V."/>
            <person name="Quarterman J."/>
            <person name="Slininger P."/>
            <person name="Dien B."/>
            <person name="Trinh C.T."/>
        </authorList>
    </citation>
    <scope>NUCLEOTIDE SEQUENCE [LARGE SCALE GENOMIC DNA]</scope>
    <source>
        <strain evidence="13 14">YB392</strain>
    </source>
</reference>
<keyword evidence="4" id="KW-0227">DNA damage</keyword>
<dbReference type="InterPro" id="IPR023170">
    <property type="entry name" value="HhH_base_excis_C"/>
</dbReference>
<keyword evidence="10" id="KW-0326">Glycosidase</keyword>
<dbReference type="SMART" id="SM00478">
    <property type="entry name" value="ENDO3c"/>
    <property type="match status" value="1"/>
</dbReference>
<organism evidence="13 14">
    <name type="scientific">Yarrowia lipolytica</name>
    <name type="common">Candida lipolytica</name>
    <dbReference type="NCBI Taxonomy" id="4952"/>
    <lineage>
        <taxon>Eukaryota</taxon>
        <taxon>Fungi</taxon>
        <taxon>Dikarya</taxon>
        <taxon>Ascomycota</taxon>
        <taxon>Saccharomycotina</taxon>
        <taxon>Dipodascomycetes</taxon>
        <taxon>Dipodascales</taxon>
        <taxon>Dipodascales incertae sedis</taxon>
        <taxon>Yarrowia</taxon>
    </lineage>
</organism>
<dbReference type="GO" id="GO:0140078">
    <property type="term" value="F:class I DNA-(apurinic or apyrimidinic site) endonuclease activity"/>
    <property type="evidence" value="ECO:0007669"/>
    <property type="project" value="UniProtKB-EC"/>
</dbReference>
<evidence type="ECO:0000256" key="8">
    <source>
        <dbReference type="ARBA" id="ARBA00023242"/>
    </source>
</evidence>
<name>A0A371C879_YARLL</name>
<dbReference type="VEuPathDB" id="FungiDB:YALI1_B17039g"/>
<keyword evidence="8" id="KW-0539">Nucleus</keyword>
<evidence type="ECO:0000256" key="9">
    <source>
        <dbReference type="ARBA" id="ARBA00023268"/>
    </source>
</evidence>
<evidence type="ECO:0000256" key="7">
    <source>
        <dbReference type="ARBA" id="ARBA00023239"/>
    </source>
</evidence>
<dbReference type="VEuPathDB" id="FungiDB:YALI0_B12870g"/>
<keyword evidence="7" id="KW-0456">Lyase</keyword>
<dbReference type="Gene3D" id="3.30.310.40">
    <property type="match status" value="1"/>
</dbReference>
<evidence type="ECO:0000256" key="11">
    <source>
        <dbReference type="ARBA" id="ARBA00044632"/>
    </source>
</evidence>
<dbReference type="SUPFAM" id="SSF55945">
    <property type="entry name" value="TATA-box binding protein-like"/>
    <property type="match status" value="1"/>
</dbReference>
<dbReference type="GO" id="GO:0006289">
    <property type="term" value="P:nucleotide-excision repair"/>
    <property type="evidence" value="ECO:0007669"/>
    <property type="project" value="InterPro"/>
</dbReference>
<dbReference type="EMBL" id="KZ858979">
    <property type="protein sequence ID" value="RDW26515.1"/>
    <property type="molecule type" value="Genomic_DNA"/>
</dbReference>
<sequence>MSVSEKTLQKLPWNRLGLAKTDANLEILLKCGQSFRWTKIEHPNNNYWIIGMEGRGIVLNQKDDDTMWAEVSDKGKPVKSRDTAAILNDYFNISTDTTKLYEDWSSRDDHFKNKSIKYLGIRVLRQDPWENLCSFICSSNNNVKRISQLVQKMTITFGDHVATLDDLKIHSFPSPDKLADTEPILRELGLGYRAKYISKTAEMLLTKPGGEQFLHELRDASFDEAKSSIMEFLGVGPKVADCVCLFSLDKHDTVPVDTHVWQIAQKDYGVARSAKTMTPKAYAQVQEFFREKWGPYAGWAHCVLFAAQLSDFKDPKWEEKMKAKKEALEGLEGVKLEESVKIQVKIEGNGVKLEEMVEELKTDVSEEFVEVDAPKSVEMKRKIGLEDLGSVRVHRTRSKKVKR</sequence>
<proteinExistence type="inferred from homology"/>
<evidence type="ECO:0000256" key="6">
    <source>
        <dbReference type="ARBA" id="ARBA00023204"/>
    </source>
</evidence>
<dbReference type="InterPro" id="IPR012904">
    <property type="entry name" value="OGG_N"/>
</dbReference>
<evidence type="ECO:0000259" key="12">
    <source>
        <dbReference type="SMART" id="SM00478"/>
    </source>
</evidence>
<dbReference type="OrthoDB" id="238681at2759"/>
<dbReference type="InterPro" id="IPR003265">
    <property type="entry name" value="HhH-GPD_domain"/>
</dbReference>
<feature type="domain" description="HhH-GPD" evidence="12">
    <location>
        <begin position="137"/>
        <end position="309"/>
    </location>
</feature>
<evidence type="ECO:0000256" key="4">
    <source>
        <dbReference type="ARBA" id="ARBA00022763"/>
    </source>
</evidence>
<keyword evidence="9" id="KW-0511">Multifunctional enzyme</keyword>
<evidence type="ECO:0000256" key="3">
    <source>
        <dbReference type="ARBA" id="ARBA00012720"/>
    </source>
</evidence>
<dbReference type="FunFam" id="1.10.1670.10:FF:000005">
    <property type="entry name" value="N-glycosylase/DNA lyase OGG1"/>
    <property type="match status" value="1"/>
</dbReference>
<dbReference type="GO" id="GO:0034039">
    <property type="term" value="F:8-oxo-7,8-dihydroguanine DNA N-glycosylase activity"/>
    <property type="evidence" value="ECO:0007669"/>
    <property type="project" value="TreeGrafter"/>
</dbReference>
<dbReference type="Gene3D" id="1.10.1670.10">
    <property type="entry name" value="Helix-hairpin-Helix base-excision DNA repair enzymes (C-terminal)"/>
    <property type="match status" value="1"/>
</dbReference>
<keyword evidence="5" id="KW-0378">Hydrolase</keyword>
<dbReference type="Proteomes" id="UP000256601">
    <property type="component" value="Unassembled WGS sequence"/>
</dbReference>
<dbReference type="Pfam" id="PF07934">
    <property type="entry name" value="OGG_N"/>
    <property type="match status" value="1"/>
</dbReference>
<dbReference type="EC" id="4.2.99.18" evidence="3"/>
<accession>A0A371C879</accession>
<evidence type="ECO:0000256" key="5">
    <source>
        <dbReference type="ARBA" id="ARBA00022801"/>
    </source>
</evidence>
<dbReference type="CDD" id="cd00056">
    <property type="entry name" value="ENDO3c"/>
    <property type="match status" value="1"/>
</dbReference>
<dbReference type="GO" id="GO:0006285">
    <property type="term" value="P:base-excision repair, AP site formation"/>
    <property type="evidence" value="ECO:0007669"/>
    <property type="project" value="TreeGrafter"/>
</dbReference>
<comment type="catalytic activity">
    <reaction evidence="11">
        <text>2'-deoxyribonucleotide-(2'-deoxyribose 5'-phosphate)-2'-deoxyribonucleotide-DNA = a 3'-end 2'-deoxyribonucleotide-(2,3-dehydro-2,3-deoxyribose 5'-phosphate)-DNA + a 5'-end 5'-phospho-2'-deoxyribonucleoside-DNA + H(+)</text>
        <dbReference type="Rhea" id="RHEA:66592"/>
        <dbReference type="Rhea" id="RHEA-COMP:13180"/>
        <dbReference type="Rhea" id="RHEA-COMP:16897"/>
        <dbReference type="Rhea" id="RHEA-COMP:17067"/>
        <dbReference type="ChEBI" id="CHEBI:15378"/>
        <dbReference type="ChEBI" id="CHEBI:136412"/>
        <dbReference type="ChEBI" id="CHEBI:157695"/>
        <dbReference type="ChEBI" id="CHEBI:167181"/>
        <dbReference type="EC" id="4.2.99.18"/>
    </reaction>
</comment>
<dbReference type="InterPro" id="IPR052054">
    <property type="entry name" value="Oxidative_DNA_repair_enzyme"/>
</dbReference>
<comment type="subcellular location">
    <subcellularLocation>
        <location evidence="1">Nucleus</location>
    </subcellularLocation>
</comment>
<dbReference type="GO" id="GO:0005634">
    <property type="term" value="C:nucleus"/>
    <property type="evidence" value="ECO:0007669"/>
    <property type="project" value="UniProtKB-SubCell"/>
</dbReference>
<keyword evidence="6" id="KW-0234">DNA repair</keyword>
<dbReference type="AlphaFoldDB" id="A0A371C879"/>